<evidence type="ECO:0000259" key="1">
    <source>
        <dbReference type="Pfam" id="PF00561"/>
    </source>
</evidence>
<feature type="domain" description="AB hydrolase-1" evidence="1">
    <location>
        <begin position="48"/>
        <end position="273"/>
    </location>
</feature>
<dbReference type="AlphaFoldDB" id="A0A498QIP0"/>
<dbReference type="PRINTS" id="PR00111">
    <property type="entry name" value="ABHYDROLASE"/>
</dbReference>
<dbReference type="GO" id="GO:0090499">
    <property type="term" value="F:pimelyl-[acyl-carrier protein] methyl ester esterase activity"/>
    <property type="evidence" value="ECO:0007669"/>
    <property type="project" value="UniProtKB-EC"/>
</dbReference>
<dbReference type="Pfam" id="PF00561">
    <property type="entry name" value="Abhydrolase_1"/>
    <property type="match status" value="1"/>
</dbReference>
<dbReference type="InterPro" id="IPR000073">
    <property type="entry name" value="AB_hydrolase_1"/>
</dbReference>
<dbReference type="Proteomes" id="UP000267289">
    <property type="component" value="Unassembled WGS sequence"/>
</dbReference>
<protein>
    <submittedName>
        <fullName evidence="2">Pimeloyl-[acyl-carrier protein] methyl ester esterase</fullName>
        <ecNumber evidence="2">3.1.1.85</ecNumber>
    </submittedName>
</protein>
<gene>
    <name evidence="2" type="primary">bioH</name>
    <name evidence="2" type="ORF">LAUMK13_05548</name>
</gene>
<name>A0A498QIP0_9MYCO</name>
<keyword evidence="3" id="KW-1185">Reference proteome</keyword>
<dbReference type="GO" id="GO:0016020">
    <property type="term" value="C:membrane"/>
    <property type="evidence" value="ECO:0007669"/>
    <property type="project" value="TreeGrafter"/>
</dbReference>
<dbReference type="Gene3D" id="3.40.50.1820">
    <property type="entry name" value="alpha/beta hydrolase"/>
    <property type="match status" value="1"/>
</dbReference>
<reference evidence="2 3" key="1">
    <citation type="submission" date="2018-09" db="EMBL/GenBank/DDBJ databases">
        <authorList>
            <person name="Tagini F."/>
        </authorList>
    </citation>
    <scope>NUCLEOTIDE SEQUENCE [LARGE SCALE GENOMIC DNA]</scope>
    <source>
        <strain evidence="2 3">MK13</strain>
    </source>
</reference>
<dbReference type="InterPro" id="IPR050266">
    <property type="entry name" value="AB_hydrolase_sf"/>
</dbReference>
<dbReference type="EC" id="3.1.1.85" evidence="2"/>
<dbReference type="EMBL" id="UPHQ01000309">
    <property type="protein sequence ID" value="VBA45896.1"/>
    <property type="molecule type" value="Genomic_DNA"/>
</dbReference>
<evidence type="ECO:0000313" key="2">
    <source>
        <dbReference type="EMBL" id="VBA45896.1"/>
    </source>
</evidence>
<dbReference type="SUPFAM" id="SSF53474">
    <property type="entry name" value="alpha/beta-Hydrolases"/>
    <property type="match status" value="1"/>
</dbReference>
<dbReference type="PANTHER" id="PTHR43798:SF33">
    <property type="entry name" value="HYDROLASE, PUTATIVE (AFU_ORTHOLOGUE AFUA_2G14860)-RELATED"/>
    <property type="match status" value="1"/>
</dbReference>
<proteinExistence type="predicted"/>
<sequence length="367" mass="39565">MDIPNLSAEAGGASFVAPPGVRVQFEHHRIRLPGGHRVGVSVGGRGIPLVFFHGIGLNRHVYLRLVNRLPQLGFLVAAIDAPGHGDTHAPARGHDTFEERVAITEQVLDSLGIRRAVLVGHSMGGRTAAELAARRPERALTIILIDPALGEAFDASRSRVSSPTKMGLGLAAGLVDLFRDRVGLRGNDHLWHTRTFVGILARTAVRPGPLLAAARAIAASERCNRALGILAEHSTPVAIVHGEKDMLVSLESAVSAARLCGGTLVTLPDAYHSWVLSTPWTFSAIVRQLLSEHRLGIELDHALASKVTRSTPDPWYAPNSPVLSMAAPVRVLGRAEPTGTHLYHQFKIWDAGSFPKRFESRQPLPPR</sequence>
<evidence type="ECO:0000313" key="3">
    <source>
        <dbReference type="Proteomes" id="UP000267289"/>
    </source>
</evidence>
<organism evidence="2 3">
    <name type="scientific">Mycobacterium innocens</name>
    <dbReference type="NCBI Taxonomy" id="2341083"/>
    <lineage>
        <taxon>Bacteria</taxon>
        <taxon>Bacillati</taxon>
        <taxon>Actinomycetota</taxon>
        <taxon>Actinomycetes</taxon>
        <taxon>Mycobacteriales</taxon>
        <taxon>Mycobacteriaceae</taxon>
        <taxon>Mycobacterium</taxon>
    </lineage>
</organism>
<dbReference type="InterPro" id="IPR029058">
    <property type="entry name" value="AB_hydrolase_fold"/>
</dbReference>
<keyword evidence="2" id="KW-0378">Hydrolase</keyword>
<accession>A0A498QIP0</accession>
<dbReference type="PANTHER" id="PTHR43798">
    <property type="entry name" value="MONOACYLGLYCEROL LIPASE"/>
    <property type="match status" value="1"/>
</dbReference>